<dbReference type="PANTHER" id="PTHR10272:SF14">
    <property type="entry name" value="PAF ACETYLHYDROLASE FAMILY PROTEIN"/>
    <property type="match status" value="1"/>
</dbReference>
<evidence type="ECO:0000313" key="5">
    <source>
        <dbReference type="EMBL" id="KAA2261511.1"/>
    </source>
</evidence>
<protein>
    <submittedName>
        <fullName evidence="5">Hydrolase</fullName>
    </submittedName>
</protein>
<name>A0A5B2XF18_9PSEU</name>
<dbReference type="PANTHER" id="PTHR10272">
    <property type="entry name" value="PLATELET-ACTIVATING FACTOR ACETYLHYDROLASE"/>
    <property type="match status" value="1"/>
</dbReference>
<feature type="signal peptide" evidence="4">
    <location>
        <begin position="1"/>
        <end position="22"/>
    </location>
</feature>
<evidence type="ECO:0000256" key="1">
    <source>
        <dbReference type="ARBA" id="ARBA00022801"/>
    </source>
</evidence>
<evidence type="ECO:0000256" key="3">
    <source>
        <dbReference type="ARBA" id="ARBA00023098"/>
    </source>
</evidence>
<sequence length="394" mass="42259">MAVRPLLSFVLAAGLAAALVTAGSTAVATTPLQLTLPAPTGPDRIGTVSLHLVQAGRLDPWVSGRTRELMVSLWYPAHHADRHPTAPYMEAEAWASFEHNRGIPAGSVVVPQTSGHDGAPVDRHSGGLPVILYSPPSGGDRAVNTTLVQELASHGYLVATIDHTYSDDEVEFPDGTVAHRVLPARQTDQQLADEVVERDKDTRFVLDELTAIEHGQNPDAEHHALPHGLCGALNLNQVAMFGHSLGGATAAATMLDDPRIKAGIDLDGTLFGPVVTAGLDRPVMLLAHQGKTRDTDPSWGPFWNASAGWKRDFQLQGSQHLSYTDAEVIFPQTAGVMGLTPAQLAAIIGTIDPARAITVESTYVDAFFNLHLRHRDEQLLDGPSPRFPEMVFQP</sequence>
<evidence type="ECO:0000256" key="4">
    <source>
        <dbReference type="SAM" id="SignalP"/>
    </source>
</evidence>
<gene>
    <name evidence="5" type="ORF">F0L68_17210</name>
</gene>
<organism evidence="5 6">
    <name type="scientific">Solihabitans fulvus</name>
    <dbReference type="NCBI Taxonomy" id="1892852"/>
    <lineage>
        <taxon>Bacteria</taxon>
        <taxon>Bacillati</taxon>
        <taxon>Actinomycetota</taxon>
        <taxon>Actinomycetes</taxon>
        <taxon>Pseudonocardiales</taxon>
        <taxon>Pseudonocardiaceae</taxon>
        <taxon>Solihabitans</taxon>
    </lineage>
</organism>
<dbReference type="EMBL" id="VUOB01000028">
    <property type="protein sequence ID" value="KAA2261511.1"/>
    <property type="molecule type" value="Genomic_DNA"/>
</dbReference>
<evidence type="ECO:0000313" key="6">
    <source>
        <dbReference type="Proteomes" id="UP000323454"/>
    </source>
</evidence>
<dbReference type="Proteomes" id="UP000323454">
    <property type="component" value="Unassembled WGS sequence"/>
</dbReference>
<dbReference type="OrthoDB" id="569821at2"/>
<keyword evidence="3" id="KW-0443">Lipid metabolism</keyword>
<reference evidence="5 6" key="1">
    <citation type="submission" date="2019-09" db="EMBL/GenBank/DDBJ databases">
        <title>Goodfellowia gen. nov., a new genus of the Pseudonocardineae related to Actinoalloteichus, containing Goodfellowia coeruleoviolacea gen. nov., comb. nov. gen. nov., comb. nov.</title>
        <authorList>
            <person name="Labeda D."/>
        </authorList>
    </citation>
    <scope>NUCLEOTIDE SEQUENCE [LARGE SCALE GENOMIC DNA]</scope>
    <source>
        <strain evidence="5 6">AN110305</strain>
    </source>
</reference>
<keyword evidence="1 5" id="KW-0378">Hydrolase</keyword>
<dbReference type="Pfam" id="PF03403">
    <property type="entry name" value="PAF-AH_p_II"/>
    <property type="match status" value="1"/>
</dbReference>
<dbReference type="GO" id="GO:0003847">
    <property type="term" value="F:1-alkyl-2-acetylglycerophosphocholine esterase activity"/>
    <property type="evidence" value="ECO:0007669"/>
    <property type="project" value="TreeGrafter"/>
</dbReference>
<evidence type="ECO:0000256" key="2">
    <source>
        <dbReference type="ARBA" id="ARBA00022963"/>
    </source>
</evidence>
<accession>A0A5B2XF18</accession>
<reference evidence="5 6" key="2">
    <citation type="submission" date="2019-09" db="EMBL/GenBank/DDBJ databases">
        <authorList>
            <person name="Jin C."/>
        </authorList>
    </citation>
    <scope>NUCLEOTIDE SEQUENCE [LARGE SCALE GENOMIC DNA]</scope>
    <source>
        <strain evidence="5 6">AN110305</strain>
    </source>
</reference>
<keyword evidence="6" id="KW-1185">Reference proteome</keyword>
<dbReference type="GO" id="GO:0016042">
    <property type="term" value="P:lipid catabolic process"/>
    <property type="evidence" value="ECO:0007669"/>
    <property type="project" value="UniProtKB-KW"/>
</dbReference>
<keyword evidence="4" id="KW-0732">Signal</keyword>
<comment type="caution">
    <text evidence="5">The sequence shown here is derived from an EMBL/GenBank/DDBJ whole genome shotgun (WGS) entry which is preliminary data.</text>
</comment>
<feature type="chain" id="PRO_5039003917" evidence="4">
    <location>
        <begin position="23"/>
        <end position="394"/>
    </location>
</feature>
<dbReference type="Gene3D" id="3.40.50.1820">
    <property type="entry name" value="alpha/beta hydrolase"/>
    <property type="match status" value="1"/>
</dbReference>
<dbReference type="InterPro" id="IPR029058">
    <property type="entry name" value="AB_hydrolase_fold"/>
</dbReference>
<proteinExistence type="predicted"/>
<keyword evidence="2" id="KW-0442">Lipid degradation</keyword>
<dbReference type="AlphaFoldDB" id="A0A5B2XF18"/>
<dbReference type="SUPFAM" id="SSF53474">
    <property type="entry name" value="alpha/beta-Hydrolases"/>
    <property type="match status" value="1"/>
</dbReference>